<dbReference type="AlphaFoldDB" id="Q6AM46"/>
<evidence type="ECO:0000313" key="5">
    <source>
        <dbReference type="Proteomes" id="UP000000602"/>
    </source>
</evidence>
<gene>
    <name evidence="4" type="ordered locus">DP1850</name>
</gene>
<dbReference type="HOGENOM" id="CLU_108696_14_1_7"/>
<dbReference type="KEGG" id="dps:DP1850"/>
<reference evidence="5" key="1">
    <citation type="journal article" date="2004" name="Environ. Microbiol.">
        <title>The genome of Desulfotalea psychrophila, a sulfate-reducing bacterium from permanently cold Arctic sediments.</title>
        <authorList>
            <person name="Rabus R."/>
            <person name="Ruepp A."/>
            <person name="Frickey T."/>
            <person name="Rattei T."/>
            <person name="Fartmann B."/>
            <person name="Stark M."/>
            <person name="Bauer M."/>
            <person name="Zibat A."/>
            <person name="Lombardot T."/>
            <person name="Becker I."/>
            <person name="Amann J."/>
            <person name="Gellner K."/>
            <person name="Teeling H."/>
            <person name="Leuschner W.D."/>
            <person name="Gloeckner F.-O."/>
            <person name="Lupas A.N."/>
            <person name="Amann R."/>
            <person name="Klenk H.-P."/>
        </authorList>
    </citation>
    <scope>NUCLEOTIDE SEQUENCE [LARGE SCALE GENOMIC DNA]</scope>
    <source>
        <strain evidence="5">DSM 12343 / LSv54</strain>
    </source>
</reference>
<keyword evidence="1" id="KW-0596">Phosphopantetheine</keyword>
<protein>
    <submittedName>
        <fullName evidence="4">Related to acyl-carrier protein</fullName>
    </submittedName>
</protein>
<evidence type="ECO:0000259" key="3">
    <source>
        <dbReference type="PROSITE" id="PS50075"/>
    </source>
</evidence>
<dbReference type="InterPro" id="IPR036736">
    <property type="entry name" value="ACP-like_sf"/>
</dbReference>
<keyword evidence="5" id="KW-1185">Reference proteome</keyword>
<dbReference type="PROSITE" id="PS50075">
    <property type="entry name" value="CARRIER"/>
    <property type="match status" value="1"/>
</dbReference>
<dbReference type="PROSITE" id="PS00012">
    <property type="entry name" value="PHOSPHOPANTETHEINE"/>
    <property type="match status" value="1"/>
</dbReference>
<dbReference type="STRING" id="177439.DP1850"/>
<dbReference type="InterPro" id="IPR009081">
    <property type="entry name" value="PP-bd_ACP"/>
</dbReference>
<dbReference type="InterPro" id="IPR006162">
    <property type="entry name" value="Ppantetheine_attach_site"/>
</dbReference>
<evidence type="ECO:0000313" key="4">
    <source>
        <dbReference type="EMBL" id="CAG36579.1"/>
    </source>
</evidence>
<dbReference type="eggNOG" id="COG0236">
    <property type="taxonomic scope" value="Bacteria"/>
</dbReference>
<dbReference type="Gene3D" id="1.10.1200.10">
    <property type="entry name" value="ACP-like"/>
    <property type="match status" value="1"/>
</dbReference>
<dbReference type="NCBIfam" id="NF006617">
    <property type="entry name" value="PRK09184.1"/>
    <property type="match status" value="1"/>
</dbReference>
<keyword evidence="2" id="KW-0597">Phosphoprotein</keyword>
<dbReference type="EMBL" id="CR522870">
    <property type="protein sequence ID" value="CAG36579.1"/>
    <property type="molecule type" value="Genomic_DNA"/>
</dbReference>
<name>Q6AM46_DESPS</name>
<accession>Q6AM46</accession>
<proteinExistence type="predicted"/>
<evidence type="ECO:0000256" key="2">
    <source>
        <dbReference type="ARBA" id="ARBA00022553"/>
    </source>
</evidence>
<dbReference type="Pfam" id="PF00550">
    <property type="entry name" value="PP-binding"/>
    <property type="match status" value="1"/>
</dbReference>
<feature type="domain" description="Carrier" evidence="3">
    <location>
        <begin position="8"/>
        <end position="89"/>
    </location>
</feature>
<sequence>MDLGREMEKIKQQLKEILVDDLKIQGIVKEDIDDDGQLFGEGLGLDSLDAVELAFLVEKRFGVTIADMEEGKTVFESINALAKFIAERME</sequence>
<dbReference type="SUPFAM" id="SSF47336">
    <property type="entry name" value="ACP-like"/>
    <property type="match status" value="1"/>
</dbReference>
<dbReference type="Proteomes" id="UP000000602">
    <property type="component" value="Chromosome"/>
</dbReference>
<evidence type="ECO:0000256" key="1">
    <source>
        <dbReference type="ARBA" id="ARBA00022450"/>
    </source>
</evidence>
<organism evidence="4 5">
    <name type="scientific">Desulfotalea psychrophila (strain LSv54 / DSM 12343)</name>
    <dbReference type="NCBI Taxonomy" id="177439"/>
    <lineage>
        <taxon>Bacteria</taxon>
        <taxon>Pseudomonadati</taxon>
        <taxon>Thermodesulfobacteriota</taxon>
        <taxon>Desulfobulbia</taxon>
        <taxon>Desulfobulbales</taxon>
        <taxon>Desulfocapsaceae</taxon>
        <taxon>Desulfotalea</taxon>
    </lineage>
</organism>